<accession>A0AAD4D6E0</accession>
<reference evidence="1" key="1">
    <citation type="journal article" date="2020" name="Fungal Divers.">
        <title>Resolving the Mortierellaceae phylogeny through synthesis of multi-gene phylogenetics and phylogenomics.</title>
        <authorList>
            <person name="Vandepol N."/>
            <person name="Liber J."/>
            <person name="Desiro A."/>
            <person name="Na H."/>
            <person name="Kennedy M."/>
            <person name="Barry K."/>
            <person name="Grigoriev I.V."/>
            <person name="Miller A.N."/>
            <person name="O'Donnell K."/>
            <person name="Stajich J.E."/>
            <person name="Bonito G."/>
        </authorList>
    </citation>
    <scope>NUCLEOTIDE SEQUENCE</scope>
    <source>
        <strain evidence="1">NRRL 28262</strain>
    </source>
</reference>
<comment type="caution">
    <text evidence="1">The sequence shown here is derived from an EMBL/GenBank/DDBJ whole genome shotgun (WGS) entry which is preliminary data.</text>
</comment>
<dbReference type="AlphaFoldDB" id="A0AAD4D6E0"/>
<name>A0AAD4D6E0_9FUNG</name>
<dbReference type="EMBL" id="JAAAIL010001369">
    <property type="protein sequence ID" value="KAG0270140.1"/>
    <property type="molecule type" value="Genomic_DNA"/>
</dbReference>
<dbReference type="Proteomes" id="UP001194580">
    <property type="component" value="Unassembled WGS sequence"/>
</dbReference>
<proteinExistence type="predicted"/>
<protein>
    <submittedName>
        <fullName evidence="1">Uncharacterized protein</fullName>
    </submittedName>
</protein>
<organism evidence="1 2">
    <name type="scientific">Linnemannia exigua</name>
    <dbReference type="NCBI Taxonomy" id="604196"/>
    <lineage>
        <taxon>Eukaryota</taxon>
        <taxon>Fungi</taxon>
        <taxon>Fungi incertae sedis</taxon>
        <taxon>Mucoromycota</taxon>
        <taxon>Mortierellomycotina</taxon>
        <taxon>Mortierellomycetes</taxon>
        <taxon>Mortierellales</taxon>
        <taxon>Mortierellaceae</taxon>
        <taxon>Linnemannia</taxon>
    </lineage>
</organism>
<gene>
    <name evidence="1" type="ORF">BGZ95_001788</name>
</gene>
<evidence type="ECO:0000313" key="2">
    <source>
        <dbReference type="Proteomes" id="UP001194580"/>
    </source>
</evidence>
<keyword evidence="2" id="KW-1185">Reference proteome</keyword>
<sequence>MQQWHRQQWHHQSYGLNSQSVTRLRPYSALNNSNRNNAAATTATNLPADIYYHEHLSNEPNGVDQQRQQQSQQLDMHSQSSFTSSIIIGVATTCTSAHWHQYCQAHSDIYQQQLSFIHDLLRARHERCTSTTITTNTGTVATTTTTSYWNQCFPVSGQEQLGQQDLGQQMQYNFCGISESAASSACSDVGSSLLLSSPFLQGADDDFQERETIADSSVNQVTFCPSFLLEMVTCARQQTEEEQEKYQNEAPGGTKAAANVVADIVEDNTEYTEEATADVFENTNKAIMDSAETPQNVLENAAEDVVEETKDSVDSVVDMTNELKDTAVEKVSEVKDTPAEKVAKVAEQH</sequence>
<evidence type="ECO:0000313" key="1">
    <source>
        <dbReference type="EMBL" id="KAG0270140.1"/>
    </source>
</evidence>